<evidence type="ECO:0000256" key="9">
    <source>
        <dbReference type="SAM" id="Phobius"/>
    </source>
</evidence>
<dbReference type="Gene3D" id="3.30.1370.130">
    <property type="match status" value="1"/>
</dbReference>
<dbReference type="Proteomes" id="UP000524246">
    <property type="component" value="Unassembled WGS sequence"/>
</dbReference>
<sequence>MKLTATVRQALLAGMVYPFALASCISIFGVEIVFAAAPNKLHEQSSLSMTDPVLPTDSSEIAKAKVTSLSIEKAPRRGNSVIATLIGDGQYSFKKTAPSEYVLIVKGAGIDSDLMSTIVAPQGSGSIRSVRPVSEGQDTILRIFAQPEASLQAKGEGDRIIVSDVENFKPAAPEDMKAQLNVDNLSAVPASEGAATEPIAAAKPAVQKVAPAGEKTEVKSDLEKGAAAAKPATDDAKSEKSDMITNEDLTALLGDASKYSGRLISLDLQDTDIDNALRIIAEVSNLNIIASDDVTGKVTLRLIDVPWDQALDVILKTNGLDSVQEGNVIRIAPVEKLRQERESLKQAKQAEEELEPLQVKYMRISYAKAASIKPILDTVISERGSIAFDERTNQVIIKDITRGIRNVSELINKLDLRTPQVLLETQIVEAKRTLMRDLGSELGFSYIQSPETGNATGKNFPNSVRIGGSIDNARTTASAFPAAVSLTEGTAVSMLFDSADGTKSLDWRISALEKEGRIRVISRPAVATTNNTEANIESTEEIRVKKPDGGLSVATGQGASAAGGGSSATESITAGIKLRVTPQASPDYFVLLDIDAESSTFDFSRQVDGIPSKIKRKSTSTVLVSSGQTFAMGGIYKLTDQDAIGGVPFLKDVPVIGHLFRSMKTDNSDEELLFFITPRIVEGSFDDAAMKFSS</sequence>
<evidence type="ECO:0000259" key="10">
    <source>
        <dbReference type="SMART" id="SM00965"/>
    </source>
</evidence>
<name>A0A7X9FTY0_9DELT</name>
<evidence type="ECO:0000256" key="6">
    <source>
        <dbReference type="RuleBase" id="RU004003"/>
    </source>
</evidence>
<dbReference type="EMBL" id="JAAZON010000606">
    <property type="protein sequence ID" value="NMC64132.1"/>
    <property type="molecule type" value="Genomic_DNA"/>
</dbReference>
<dbReference type="Pfam" id="PF07660">
    <property type="entry name" value="STN"/>
    <property type="match status" value="1"/>
</dbReference>
<dbReference type="InterPro" id="IPR013355">
    <property type="entry name" value="Pilus_4_PilQ"/>
</dbReference>
<organism evidence="11 12">
    <name type="scientific">SAR324 cluster bacterium</name>
    <dbReference type="NCBI Taxonomy" id="2024889"/>
    <lineage>
        <taxon>Bacteria</taxon>
        <taxon>Deltaproteobacteria</taxon>
        <taxon>SAR324 cluster</taxon>
    </lineage>
</organism>
<evidence type="ECO:0000313" key="12">
    <source>
        <dbReference type="Proteomes" id="UP000524246"/>
    </source>
</evidence>
<dbReference type="PROSITE" id="PS51257">
    <property type="entry name" value="PROKAR_LIPOPROTEIN"/>
    <property type="match status" value="1"/>
</dbReference>
<feature type="transmembrane region" description="Helical" evidence="9">
    <location>
        <begin position="12"/>
        <end position="37"/>
    </location>
</feature>
<comment type="caution">
    <text evidence="11">The sequence shown here is derived from an EMBL/GenBank/DDBJ whole genome shotgun (WGS) entry which is preliminary data.</text>
</comment>
<feature type="region of interest" description="Disordered" evidence="8">
    <location>
        <begin position="212"/>
        <end position="241"/>
    </location>
</feature>
<evidence type="ECO:0000256" key="5">
    <source>
        <dbReference type="ARBA" id="ARBA00023237"/>
    </source>
</evidence>
<dbReference type="NCBIfam" id="TIGR02515">
    <property type="entry name" value="IV_pilus_PilQ"/>
    <property type="match status" value="1"/>
</dbReference>
<dbReference type="PANTHER" id="PTHR30604">
    <property type="entry name" value="PROTEIN TRANSPORT PROTEIN HOFQ"/>
    <property type="match status" value="1"/>
</dbReference>
<feature type="compositionally biased region" description="Basic and acidic residues" evidence="8">
    <location>
        <begin position="214"/>
        <end position="224"/>
    </location>
</feature>
<proteinExistence type="inferred from homology"/>
<protein>
    <submittedName>
        <fullName evidence="11">Type IV pilus secretin PilQ</fullName>
    </submittedName>
</protein>
<evidence type="ECO:0000256" key="2">
    <source>
        <dbReference type="ARBA" id="ARBA00022448"/>
    </source>
</evidence>
<evidence type="ECO:0000313" key="11">
    <source>
        <dbReference type="EMBL" id="NMC64132.1"/>
    </source>
</evidence>
<evidence type="ECO:0000256" key="3">
    <source>
        <dbReference type="ARBA" id="ARBA00022729"/>
    </source>
</evidence>
<evidence type="ECO:0000256" key="8">
    <source>
        <dbReference type="SAM" id="MobiDB-lite"/>
    </source>
</evidence>
<dbReference type="InterPro" id="IPR004846">
    <property type="entry name" value="T2SS/T3SS_dom"/>
</dbReference>
<evidence type="ECO:0000256" key="4">
    <source>
        <dbReference type="ARBA" id="ARBA00023136"/>
    </source>
</evidence>
<dbReference type="PRINTS" id="PR00811">
    <property type="entry name" value="BCTERIALGSPD"/>
</dbReference>
<evidence type="ECO:0000256" key="7">
    <source>
        <dbReference type="RuleBase" id="RU004004"/>
    </source>
</evidence>
<dbReference type="PANTHER" id="PTHR30604:SF1">
    <property type="entry name" value="DNA UTILIZATION PROTEIN HOFQ"/>
    <property type="match status" value="1"/>
</dbReference>
<dbReference type="InterPro" id="IPR011662">
    <property type="entry name" value="Secretin/TonB_short_N"/>
</dbReference>
<feature type="domain" description="Secretin/TonB short N-terminal" evidence="10">
    <location>
        <begin position="286"/>
        <end position="334"/>
    </location>
</feature>
<dbReference type="InterPro" id="IPR005644">
    <property type="entry name" value="NolW-like"/>
</dbReference>
<dbReference type="AlphaFoldDB" id="A0A7X9FTY0"/>
<comment type="subcellular location">
    <subcellularLocation>
        <location evidence="7">Cell outer membrane</location>
    </subcellularLocation>
    <subcellularLocation>
        <location evidence="1">Membrane</location>
    </subcellularLocation>
</comment>
<dbReference type="Gene3D" id="3.30.1370.120">
    <property type="match status" value="1"/>
</dbReference>
<accession>A0A7X9FTY0</accession>
<dbReference type="GO" id="GO:0009279">
    <property type="term" value="C:cell outer membrane"/>
    <property type="evidence" value="ECO:0007669"/>
    <property type="project" value="UniProtKB-SubCell"/>
</dbReference>
<dbReference type="Pfam" id="PF00263">
    <property type="entry name" value="Secretin"/>
    <property type="match status" value="1"/>
</dbReference>
<reference evidence="11 12" key="1">
    <citation type="journal article" date="2020" name="Biotechnol. Biofuels">
        <title>New insights from the biogas microbiome by comprehensive genome-resolved metagenomics of nearly 1600 species originating from multiple anaerobic digesters.</title>
        <authorList>
            <person name="Campanaro S."/>
            <person name="Treu L."/>
            <person name="Rodriguez-R L.M."/>
            <person name="Kovalovszki A."/>
            <person name="Ziels R.M."/>
            <person name="Maus I."/>
            <person name="Zhu X."/>
            <person name="Kougias P.G."/>
            <person name="Basile A."/>
            <person name="Luo G."/>
            <person name="Schluter A."/>
            <person name="Konstantinidis K.T."/>
            <person name="Angelidaki I."/>
        </authorList>
    </citation>
    <scope>NUCLEOTIDE SEQUENCE [LARGE SCALE GENOMIC DNA]</scope>
    <source>
        <strain evidence="11">AS27yjCOA_65</strain>
    </source>
</reference>
<keyword evidence="5" id="KW-0998">Cell outer membrane</keyword>
<gene>
    <name evidence="11" type="primary">pilQ</name>
    <name evidence="11" type="ORF">GYA55_13290</name>
</gene>
<feature type="compositionally biased region" description="Basic and acidic residues" evidence="8">
    <location>
        <begin position="232"/>
        <end position="241"/>
    </location>
</feature>
<keyword evidence="3" id="KW-0732">Signal</keyword>
<keyword evidence="9" id="KW-0812">Transmembrane</keyword>
<keyword evidence="4 9" id="KW-0472">Membrane</keyword>
<dbReference type="GO" id="GO:0009306">
    <property type="term" value="P:protein secretion"/>
    <property type="evidence" value="ECO:0007669"/>
    <property type="project" value="InterPro"/>
</dbReference>
<dbReference type="InterPro" id="IPR051808">
    <property type="entry name" value="Type_IV_pilus_biogenesis"/>
</dbReference>
<comment type="similarity">
    <text evidence="6">Belongs to the bacterial secretin family.</text>
</comment>
<keyword evidence="2 7" id="KW-0813">Transport</keyword>
<keyword evidence="9" id="KW-1133">Transmembrane helix</keyword>
<dbReference type="SMART" id="SM00965">
    <property type="entry name" value="STN"/>
    <property type="match status" value="1"/>
</dbReference>
<evidence type="ECO:0000256" key="1">
    <source>
        <dbReference type="ARBA" id="ARBA00004370"/>
    </source>
</evidence>
<dbReference type="Pfam" id="PF03958">
    <property type="entry name" value="Secretin_N"/>
    <property type="match status" value="1"/>
</dbReference>
<dbReference type="InterPro" id="IPR001775">
    <property type="entry name" value="GspD/PilQ"/>
</dbReference>
<dbReference type="InterPro" id="IPR038591">
    <property type="entry name" value="NolW-like_sf"/>
</dbReference>